<sequence>MASKLNSTLSERTMLFPCAAGVQVPQIGAEDSKVKVMLNQRSTPSILPMTIVSQDVNPASERYVQMVSSGLSFSQDVVEDRCLHMMPYDTKYFSGVFEPGELLPPPRRSSSVMGRHNKRGVDARHMPCYLKKIAKPAPLTPLRKQVKEKALQLHKEALSSKQKDISRDSFDGSTSPSSFFMTEVSSQEQAAQRPKLKPIPESRESKLSKVTLGSKQGETVKADKTIKQDDTVSRLGTAVSFRVTDEIKSRASGASIGTRDTSELSQIPKNDWDDHLMSRLSKLTANWIVHEKLPADGQKEKLAHVLESWYGPPTHTDLVREQASDGEEDEKAKEQKPKSKWKKKEASVLERVYNVRPSLAEAIDPYSDDNKAPFYRQPAGIRKKKRSEEKEEAASPRMTTETGEESRAINATAHNISVRGYTETPPMTLKDVLSPRVGNKIYNTGNAFEQEWLTGSKQVYKAGGDPNEITMDTDNKYKKQVQRELPQRPETWYTLENEKKSAEKAASSQHIPEKGQKRWVALPELIDETEGTVNANSDGFDTGMMKAVDPKQRRRVKQNHALVTIVHDWRSKWFLSGQFADSTPDDLIRDMADIQPHVRLKAIGTVAKASEYKPPPDMTVMLESSEYDPVKELPEKIFVALECLLDDSHDQVKKAAAITLYSLDRPSEKAKEQLRHMLMGSSSVDRWAAAQCLAQFGESDSDVVAEIIKQILSTEVAVKLEQGIHLLAKISNSSTLVHCMVAEQLNSSSWRHRVIACKILPTLFGSINRDITQKLSELMWHDWHVEVRRAAGQCLGKTSHGRDVHDDIRERILHGGERTKMDAINKLGQLGIMTAKLLPAFLECFADSYVSIRSEVCITCGNLGIKEEQVIDRLVHLATFDPIWKVKALAIQALGKIGVENSEIKECLLWAMRYEERPGVRAEACHSLVALDIQDDDVIEALQDRLLVESSPVVREEMVEALSLFGLSTSEDMDMVAQIKSEVRKLCTRNIIASQIIVNENDETKRAQLERMVCQTEKDIEALNEKKAVILQRIRSQARSTDSLGSTPQPRTSTPLPKTKRESESTTPEPVSREGTVFTPTADRELEAILNQEEIASASGSVSVKSRPTTGASEEMETEEYTAGAGGQDEVKVPSRITITKAADDEDAAVAQSGDDAAAETADVVDIGVIPGSAEGVEGESSKQTSGKHRLSLPLNSQKGSRLGFLSPTGSFVDMKGSRLSVAQFSDRRSVISRDSLREREKVNAEVNAIYTDLNARYADMVDDLIKIDRGLNTKGSSTDSSISATPKVMPGLVTSIDYSEVEKLLRRSINEESEESPRVEEGSGEENKGAEAQIEEEGTTNGEEQGEAGDEGEPKSQEDKEHEQQGFAESEWKSYADTLSHDGYTTDATSYPSYDENDDVDIAPSHISTAGVTAQASEYDNYSERGIDSEDETAQPINQPEGEQ</sequence>
<feature type="compositionally biased region" description="Acidic residues" evidence="1">
    <location>
        <begin position="1334"/>
        <end position="1352"/>
    </location>
</feature>
<dbReference type="InterPro" id="IPR016024">
    <property type="entry name" value="ARM-type_fold"/>
</dbReference>
<dbReference type="Proteomes" id="UP000694888">
    <property type="component" value="Unplaced"/>
</dbReference>
<feature type="compositionally biased region" description="Polar residues" evidence="1">
    <location>
        <begin position="1407"/>
        <end position="1421"/>
    </location>
</feature>
<dbReference type="GeneID" id="101845888"/>
<dbReference type="PANTHER" id="PTHR12697">
    <property type="entry name" value="PBS LYASE HEAT-LIKE PROTEIN"/>
    <property type="match status" value="1"/>
</dbReference>
<feature type="compositionally biased region" description="Basic and acidic residues" evidence="1">
    <location>
        <begin position="1353"/>
        <end position="1375"/>
    </location>
</feature>
<feature type="compositionally biased region" description="Polar residues" evidence="1">
    <location>
        <begin position="171"/>
        <end position="190"/>
    </location>
</feature>
<evidence type="ECO:0000256" key="1">
    <source>
        <dbReference type="SAM" id="MobiDB-lite"/>
    </source>
</evidence>
<accession>A0ABM1W5A6</accession>
<evidence type="ECO:0000313" key="3">
    <source>
        <dbReference type="RefSeq" id="XP_005089098.1"/>
    </source>
</evidence>
<protein>
    <submittedName>
        <fullName evidence="3 4">HEAT repeat-containing protein 4 isoform X1</fullName>
    </submittedName>
</protein>
<feature type="region of interest" description="Disordered" evidence="1">
    <location>
        <begin position="1173"/>
        <end position="1194"/>
    </location>
</feature>
<feature type="compositionally biased region" description="Polar residues" evidence="1">
    <location>
        <begin position="1037"/>
        <end position="1056"/>
    </location>
</feature>
<feature type="region of interest" description="Disordered" evidence="1">
    <location>
        <begin position="1309"/>
        <end position="1445"/>
    </location>
</feature>
<feature type="region of interest" description="Disordered" evidence="1">
    <location>
        <begin position="157"/>
        <end position="214"/>
    </location>
</feature>
<feature type="compositionally biased region" description="Basic and acidic residues" evidence="1">
    <location>
        <begin position="198"/>
        <end position="207"/>
    </location>
</feature>
<dbReference type="InterPro" id="IPR011989">
    <property type="entry name" value="ARM-like"/>
</dbReference>
<reference evidence="3 4" key="1">
    <citation type="submission" date="2025-05" db="UniProtKB">
        <authorList>
            <consortium name="RefSeq"/>
        </authorList>
    </citation>
    <scope>IDENTIFICATION</scope>
</reference>
<feature type="region of interest" description="Disordered" evidence="1">
    <location>
        <begin position="363"/>
        <end position="406"/>
    </location>
</feature>
<proteinExistence type="predicted"/>
<feature type="compositionally biased region" description="Basic and acidic residues" evidence="1">
    <location>
        <begin position="1309"/>
        <end position="1330"/>
    </location>
</feature>
<dbReference type="SUPFAM" id="SSF48371">
    <property type="entry name" value="ARM repeat"/>
    <property type="match status" value="1"/>
</dbReference>
<dbReference type="RefSeq" id="XP_035829849.1">
    <property type="nucleotide sequence ID" value="XM_035973956.1"/>
</dbReference>
<feature type="region of interest" description="Disordered" evidence="1">
    <location>
        <begin position="1098"/>
        <end position="1129"/>
    </location>
</feature>
<keyword evidence="2" id="KW-1185">Reference proteome</keyword>
<dbReference type="RefSeq" id="XP_005089098.1">
    <property type="nucleotide sequence ID" value="XM_005089041.3"/>
</dbReference>
<feature type="region of interest" description="Disordered" evidence="1">
    <location>
        <begin position="1037"/>
        <end position="1080"/>
    </location>
</feature>
<organism evidence="2 4">
    <name type="scientific">Aplysia californica</name>
    <name type="common">California sea hare</name>
    <dbReference type="NCBI Taxonomy" id="6500"/>
    <lineage>
        <taxon>Eukaryota</taxon>
        <taxon>Metazoa</taxon>
        <taxon>Spiralia</taxon>
        <taxon>Lophotrochozoa</taxon>
        <taxon>Mollusca</taxon>
        <taxon>Gastropoda</taxon>
        <taxon>Heterobranchia</taxon>
        <taxon>Euthyneura</taxon>
        <taxon>Tectipleura</taxon>
        <taxon>Aplysiida</taxon>
        <taxon>Aplysioidea</taxon>
        <taxon>Aplysiidae</taxon>
        <taxon>Aplysia</taxon>
    </lineage>
</organism>
<evidence type="ECO:0000313" key="4">
    <source>
        <dbReference type="RefSeq" id="XP_035829849.1"/>
    </source>
</evidence>
<feature type="compositionally biased region" description="Polar residues" evidence="1">
    <location>
        <begin position="1098"/>
        <end position="1112"/>
    </location>
</feature>
<name>A0ABM1W5A6_APLCA</name>
<gene>
    <name evidence="3 4" type="primary">LOC101845888</name>
</gene>
<dbReference type="PANTHER" id="PTHR12697:SF20">
    <property type="entry name" value="HEAT REPEAT-CONTAINING PROTEIN 4"/>
    <property type="match status" value="1"/>
</dbReference>
<feature type="region of interest" description="Disordered" evidence="1">
    <location>
        <begin position="310"/>
        <end position="344"/>
    </location>
</feature>
<dbReference type="Gene3D" id="1.25.10.10">
    <property type="entry name" value="Leucine-rich Repeat Variant"/>
    <property type="match status" value="2"/>
</dbReference>
<dbReference type="Pfam" id="PF13646">
    <property type="entry name" value="HEAT_2"/>
    <property type="match status" value="1"/>
</dbReference>
<evidence type="ECO:0000313" key="2">
    <source>
        <dbReference type="Proteomes" id="UP000694888"/>
    </source>
</evidence>
<feature type="compositionally biased region" description="Basic and acidic residues" evidence="1">
    <location>
        <begin position="157"/>
        <end position="170"/>
    </location>
</feature>